<protein>
    <submittedName>
        <fullName evidence="2">Uncharacterized protein</fullName>
    </submittedName>
</protein>
<accession>A0AAE1F2L3</accession>
<feature type="compositionally biased region" description="Low complexity" evidence="1">
    <location>
        <begin position="90"/>
        <end position="99"/>
    </location>
</feature>
<evidence type="ECO:0000313" key="2">
    <source>
        <dbReference type="EMBL" id="KAK3865757.1"/>
    </source>
</evidence>
<dbReference type="EMBL" id="JAWQEG010003528">
    <property type="protein sequence ID" value="KAK3865757.1"/>
    <property type="molecule type" value="Genomic_DNA"/>
</dbReference>
<dbReference type="AlphaFoldDB" id="A0AAE1F2L3"/>
<feature type="compositionally biased region" description="Pro residues" evidence="1">
    <location>
        <begin position="1"/>
        <end position="21"/>
    </location>
</feature>
<dbReference type="Proteomes" id="UP001286313">
    <property type="component" value="Unassembled WGS sequence"/>
</dbReference>
<comment type="caution">
    <text evidence="2">The sequence shown here is derived from an EMBL/GenBank/DDBJ whole genome shotgun (WGS) entry which is preliminary data.</text>
</comment>
<sequence length="144" mass="15556">MHLFPSPLPPLPTSFPPPPLLPSTKSSFTLPPSPSLHHLLLPSTTFSFPPPPSPSLHHLLLPSTKSSFTLPPSPSLHHLLLPPTTISSSFSNTFSDQSPRPFPNQNPFPPPISDVHTNPPRLIYLPHASFTANVGLGVILVIQL</sequence>
<feature type="region of interest" description="Disordered" evidence="1">
    <location>
        <begin position="1"/>
        <end position="28"/>
    </location>
</feature>
<feature type="region of interest" description="Disordered" evidence="1">
    <location>
        <begin position="90"/>
        <end position="113"/>
    </location>
</feature>
<proteinExistence type="predicted"/>
<reference evidence="2" key="1">
    <citation type="submission" date="2023-10" db="EMBL/GenBank/DDBJ databases">
        <title>Genome assemblies of two species of porcelain crab, Petrolisthes cinctipes and Petrolisthes manimaculis (Anomura: Porcellanidae).</title>
        <authorList>
            <person name="Angst P."/>
        </authorList>
    </citation>
    <scope>NUCLEOTIDE SEQUENCE</scope>
    <source>
        <strain evidence="2">PB745_01</strain>
        <tissue evidence="2">Gill</tissue>
    </source>
</reference>
<gene>
    <name evidence="2" type="ORF">Pcinc_028654</name>
</gene>
<feature type="compositionally biased region" description="Pro residues" evidence="1">
    <location>
        <begin position="100"/>
        <end position="112"/>
    </location>
</feature>
<evidence type="ECO:0000256" key="1">
    <source>
        <dbReference type="SAM" id="MobiDB-lite"/>
    </source>
</evidence>
<organism evidence="2 3">
    <name type="scientific">Petrolisthes cinctipes</name>
    <name type="common">Flat porcelain crab</name>
    <dbReference type="NCBI Taxonomy" id="88211"/>
    <lineage>
        <taxon>Eukaryota</taxon>
        <taxon>Metazoa</taxon>
        <taxon>Ecdysozoa</taxon>
        <taxon>Arthropoda</taxon>
        <taxon>Crustacea</taxon>
        <taxon>Multicrustacea</taxon>
        <taxon>Malacostraca</taxon>
        <taxon>Eumalacostraca</taxon>
        <taxon>Eucarida</taxon>
        <taxon>Decapoda</taxon>
        <taxon>Pleocyemata</taxon>
        <taxon>Anomura</taxon>
        <taxon>Galatheoidea</taxon>
        <taxon>Porcellanidae</taxon>
        <taxon>Petrolisthes</taxon>
    </lineage>
</organism>
<name>A0AAE1F2L3_PETCI</name>
<evidence type="ECO:0000313" key="3">
    <source>
        <dbReference type="Proteomes" id="UP001286313"/>
    </source>
</evidence>
<keyword evidence="3" id="KW-1185">Reference proteome</keyword>